<protein>
    <submittedName>
        <fullName evidence="2">Uncharacterized protein</fullName>
    </submittedName>
</protein>
<dbReference type="EMBL" id="MGJL01000019">
    <property type="protein sequence ID" value="OGN07806.1"/>
    <property type="molecule type" value="Genomic_DNA"/>
</dbReference>
<dbReference type="Proteomes" id="UP000178023">
    <property type="component" value="Unassembled WGS sequence"/>
</dbReference>
<feature type="compositionally biased region" description="Polar residues" evidence="1">
    <location>
        <begin position="189"/>
        <end position="199"/>
    </location>
</feature>
<accession>A0A1F8F6B7</accession>
<proteinExistence type="predicted"/>
<name>A0A1F8F6B7_9BACT</name>
<organism evidence="2 3">
    <name type="scientific">Candidatus Yanofskybacteria bacterium RIFCSPHIGHO2_01_FULL_45_42</name>
    <dbReference type="NCBI Taxonomy" id="1802671"/>
    <lineage>
        <taxon>Bacteria</taxon>
        <taxon>Candidatus Yanofskyibacteriota</taxon>
    </lineage>
</organism>
<feature type="compositionally biased region" description="Polar residues" evidence="1">
    <location>
        <begin position="158"/>
        <end position="170"/>
    </location>
</feature>
<feature type="region of interest" description="Disordered" evidence="1">
    <location>
        <begin position="140"/>
        <end position="175"/>
    </location>
</feature>
<dbReference type="AlphaFoldDB" id="A0A1F8F6B7"/>
<evidence type="ECO:0000256" key="1">
    <source>
        <dbReference type="SAM" id="MobiDB-lite"/>
    </source>
</evidence>
<reference evidence="2 3" key="1">
    <citation type="journal article" date="2016" name="Nat. Commun.">
        <title>Thousands of microbial genomes shed light on interconnected biogeochemical processes in an aquifer system.</title>
        <authorList>
            <person name="Anantharaman K."/>
            <person name="Brown C.T."/>
            <person name="Hug L.A."/>
            <person name="Sharon I."/>
            <person name="Castelle C.J."/>
            <person name="Probst A.J."/>
            <person name="Thomas B.C."/>
            <person name="Singh A."/>
            <person name="Wilkins M.J."/>
            <person name="Karaoz U."/>
            <person name="Brodie E.L."/>
            <person name="Williams K.H."/>
            <person name="Hubbard S.S."/>
            <person name="Banfield J.F."/>
        </authorList>
    </citation>
    <scope>NUCLEOTIDE SEQUENCE [LARGE SCALE GENOMIC DNA]</scope>
</reference>
<gene>
    <name evidence="2" type="ORF">A2750_01615</name>
</gene>
<evidence type="ECO:0000313" key="2">
    <source>
        <dbReference type="EMBL" id="OGN07806.1"/>
    </source>
</evidence>
<evidence type="ECO:0000313" key="3">
    <source>
        <dbReference type="Proteomes" id="UP000178023"/>
    </source>
</evidence>
<sequence length="257" mass="28240">MLNAELQYYVSSPYFAESLDEEEASRNGFLSRYDTLPEILKDYLINTQTSDSILEIGAKYGLDEFSCEPVAKIIRDITMGDLFIRDMPLQVSARTGLAPEKSAQLSNEAIKAVPAVALGEIKKIQREKFAATISRLEAQRTEKPVMPSSNPAAELPSNRVTPHGAQTTQPLGRPINQAFVGPERIAGRSSMSSLANQTKEPVRPTIRPPIRERLAPLRPVPAGRPAPQGYVPAYKSAIPKPNAPKGNIIDLRRKNNP</sequence>
<comment type="caution">
    <text evidence="2">The sequence shown here is derived from an EMBL/GenBank/DDBJ whole genome shotgun (WGS) entry which is preliminary data.</text>
</comment>
<feature type="region of interest" description="Disordered" evidence="1">
    <location>
        <begin position="188"/>
        <end position="257"/>
    </location>
</feature>